<keyword evidence="5" id="KW-0411">Iron-sulfur</keyword>
<dbReference type="CDD" id="cd08878">
    <property type="entry name" value="RHO_alpha_C_DMO-like"/>
    <property type="match status" value="1"/>
</dbReference>
<comment type="caution">
    <text evidence="7">The sequence shown here is derived from an EMBL/GenBank/DDBJ whole genome shotgun (WGS) entry which is preliminary data.</text>
</comment>
<feature type="region of interest" description="Disordered" evidence="6">
    <location>
        <begin position="324"/>
        <end position="350"/>
    </location>
</feature>
<sequence length="412" mass="46131">MSDVTTTHATEAAADTGTAYGLELGGPLDDLARVGPGTPFGEVLRRYWHPISKAEKATTTPRRVKVLGEELILFRTRRGEPALLHPRCIHRGASLYYGGVEEDGIRCCYHGWVFDPQGHCLEQPCEPDLGQHRDKVRQPWYPVRERYGLVWAYLGPAGKKPVLPRYDVFETIPEGQQLIVNDAGVGGGGPEVLDFNWLQHWENVMDPFHVPILHARFSGEQFTAEMAVIPEVTFEYTPVGVRSTQIRKLDDQRALRRRTEVMFPNLRVVPSPRLTPGPTNLIGWVVPEDDTTFRIFTLAVHEDPDFLVKLRSTFGGKPWAELSEEEHRRMPGDYEAQKSQGPISLHSEDHLTTTDQGVAMLRRMMARQIRAVTAGDDPVGVIRDPADEIVGITGGNFFLTREEALAEGLVDA</sequence>
<dbReference type="PROSITE" id="PS00570">
    <property type="entry name" value="RING_HYDROXYL_ALPHA"/>
    <property type="match status" value="1"/>
</dbReference>
<dbReference type="AlphaFoldDB" id="A0A5C4W4E1"/>
<evidence type="ECO:0000256" key="3">
    <source>
        <dbReference type="ARBA" id="ARBA00023002"/>
    </source>
</evidence>
<dbReference type="PANTHER" id="PTHR21266:SF59">
    <property type="entry name" value="BLR4922 PROTEIN"/>
    <property type="match status" value="1"/>
</dbReference>
<dbReference type="GO" id="GO:0051537">
    <property type="term" value="F:2 iron, 2 sulfur cluster binding"/>
    <property type="evidence" value="ECO:0007669"/>
    <property type="project" value="UniProtKB-KW"/>
</dbReference>
<protein>
    <submittedName>
        <fullName evidence="7">Rieske 2Fe-2S domain-containing protein</fullName>
    </submittedName>
</protein>
<keyword evidence="1" id="KW-0001">2Fe-2S</keyword>
<dbReference type="SUPFAM" id="SSF50022">
    <property type="entry name" value="ISP domain"/>
    <property type="match status" value="1"/>
</dbReference>
<dbReference type="CDD" id="cd03479">
    <property type="entry name" value="Rieske_RO_Alpha_PhDO_like"/>
    <property type="match status" value="1"/>
</dbReference>
<dbReference type="InterPro" id="IPR015881">
    <property type="entry name" value="ARHD_Rieske_2Fe_2S"/>
</dbReference>
<evidence type="ECO:0000256" key="5">
    <source>
        <dbReference type="ARBA" id="ARBA00023014"/>
    </source>
</evidence>
<dbReference type="OrthoDB" id="5243643at2"/>
<dbReference type="Pfam" id="PF00355">
    <property type="entry name" value="Rieske"/>
    <property type="match status" value="1"/>
</dbReference>
<dbReference type="GO" id="GO:0016705">
    <property type="term" value="F:oxidoreductase activity, acting on paired donors, with incorporation or reduction of molecular oxygen"/>
    <property type="evidence" value="ECO:0007669"/>
    <property type="project" value="UniProtKB-ARBA"/>
</dbReference>
<keyword evidence="4" id="KW-0408">Iron</keyword>
<reference evidence="7 8" key="1">
    <citation type="submission" date="2019-10" db="EMBL/GenBank/DDBJ databases">
        <title>Nonomuraea sp. nov., isolated from Phyllanthus amarus.</title>
        <authorList>
            <person name="Klykleung N."/>
            <person name="Tanasupawat S."/>
        </authorList>
    </citation>
    <scope>NUCLEOTIDE SEQUENCE [LARGE SCALE GENOMIC DNA]</scope>
    <source>
        <strain evidence="7 8">PA1-10</strain>
    </source>
</reference>
<dbReference type="Proteomes" id="UP000312512">
    <property type="component" value="Unassembled WGS sequence"/>
</dbReference>
<evidence type="ECO:0000256" key="4">
    <source>
        <dbReference type="ARBA" id="ARBA00023004"/>
    </source>
</evidence>
<keyword evidence="3" id="KW-0560">Oxidoreductase</keyword>
<feature type="compositionally biased region" description="Basic and acidic residues" evidence="6">
    <location>
        <begin position="325"/>
        <end position="336"/>
    </location>
</feature>
<dbReference type="SUPFAM" id="SSF55961">
    <property type="entry name" value="Bet v1-like"/>
    <property type="match status" value="1"/>
</dbReference>
<organism evidence="7 8">
    <name type="scientific">Nonomuraea phyllanthi</name>
    <dbReference type="NCBI Taxonomy" id="2219224"/>
    <lineage>
        <taxon>Bacteria</taxon>
        <taxon>Bacillati</taxon>
        <taxon>Actinomycetota</taxon>
        <taxon>Actinomycetes</taxon>
        <taxon>Streptosporangiales</taxon>
        <taxon>Streptosporangiaceae</taxon>
        <taxon>Nonomuraea</taxon>
    </lineage>
</organism>
<dbReference type="InterPro" id="IPR050584">
    <property type="entry name" value="Cholesterol_7-desaturase"/>
</dbReference>
<dbReference type="RefSeq" id="WP_139633679.1">
    <property type="nucleotide sequence ID" value="NZ_VDLX02000011.1"/>
</dbReference>
<dbReference type="InterPro" id="IPR017941">
    <property type="entry name" value="Rieske_2Fe-2S"/>
</dbReference>
<evidence type="ECO:0000256" key="1">
    <source>
        <dbReference type="ARBA" id="ARBA00022714"/>
    </source>
</evidence>
<gene>
    <name evidence="7" type="ORF">FH608_028440</name>
</gene>
<dbReference type="GO" id="GO:0005506">
    <property type="term" value="F:iron ion binding"/>
    <property type="evidence" value="ECO:0007669"/>
    <property type="project" value="InterPro"/>
</dbReference>
<dbReference type="Gene3D" id="3.90.380.10">
    <property type="entry name" value="Naphthalene 1,2-dioxygenase Alpha Subunit, Chain A, domain 1"/>
    <property type="match status" value="1"/>
</dbReference>
<evidence type="ECO:0000313" key="8">
    <source>
        <dbReference type="Proteomes" id="UP000312512"/>
    </source>
</evidence>
<evidence type="ECO:0000313" key="7">
    <source>
        <dbReference type="EMBL" id="KAB8191884.1"/>
    </source>
</evidence>
<evidence type="ECO:0000256" key="2">
    <source>
        <dbReference type="ARBA" id="ARBA00022723"/>
    </source>
</evidence>
<evidence type="ECO:0000256" key="6">
    <source>
        <dbReference type="SAM" id="MobiDB-lite"/>
    </source>
</evidence>
<dbReference type="PROSITE" id="PS51296">
    <property type="entry name" value="RIESKE"/>
    <property type="match status" value="1"/>
</dbReference>
<keyword evidence="2" id="KW-0479">Metal-binding</keyword>
<accession>A0A5C4W4E1</accession>
<dbReference type="InterPro" id="IPR036922">
    <property type="entry name" value="Rieske_2Fe-2S_sf"/>
</dbReference>
<proteinExistence type="predicted"/>
<dbReference type="Gene3D" id="2.102.10.10">
    <property type="entry name" value="Rieske [2Fe-2S] iron-sulphur domain"/>
    <property type="match status" value="1"/>
</dbReference>
<dbReference type="GO" id="GO:0004497">
    <property type="term" value="F:monooxygenase activity"/>
    <property type="evidence" value="ECO:0007669"/>
    <property type="project" value="UniProtKB-ARBA"/>
</dbReference>
<dbReference type="EMBL" id="VDLX02000011">
    <property type="protein sequence ID" value="KAB8191884.1"/>
    <property type="molecule type" value="Genomic_DNA"/>
</dbReference>
<keyword evidence="8" id="KW-1185">Reference proteome</keyword>
<name>A0A5C4W4E1_9ACTN</name>
<dbReference type="PANTHER" id="PTHR21266">
    <property type="entry name" value="IRON-SULFUR DOMAIN CONTAINING PROTEIN"/>
    <property type="match status" value="1"/>
</dbReference>